<feature type="transmembrane region" description="Helical" evidence="1">
    <location>
        <begin position="73"/>
        <end position="98"/>
    </location>
</feature>
<dbReference type="EMBL" id="PNBA02000019">
    <property type="protein sequence ID" value="KAG6390885.1"/>
    <property type="molecule type" value="Genomic_DNA"/>
</dbReference>
<proteinExistence type="predicted"/>
<keyword evidence="1" id="KW-0812">Transmembrane</keyword>
<dbReference type="PANTHER" id="PTHR12242">
    <property type="entry name" value="OS02G0130600 PROTEIN-RELATED"/>
    <property type="match status" value="1"/>
</dbReference>
<dbReference type="AlphaFoldDB" id="A0A8X8W9F1"/>
<gene>
    <name evidence="2" type="ORF">SASPL_148630</name>
</gene>
<keyword evidence="1" id="KW-0472">Membrane</keyword>
<dbReference type="Proteomes" id="UP000298416">
    <property type="component" value="Unassembled WGS sequence"/>
</dbReference>
<evidence type="ECO:0000256" key="1">
    <source>
        <dbReference type="SAM" id="Phobius"/>
    </source>
</evidence>
<feature type="transmembrane region" description="Helical" evidence="1">
    <location>
        <begin position="31"/>
        <end position="52"/>
    </location>
</feature>
<reference evidence="2" key="1">
    <citation type="submission" date="2018-01" db="EMBL/GenBank/DDBJ databases">
        <authorList>
            <person name="Mao J.F."/>
        </authorList>
    </citation>
    <scope>NUCLEOTIDE SEQUENCE</scope>
    <source>
        <strain evidence="2">Huo1</strain>
        <tissue evidence="2">Leaf</tissue>
    </source>
</reference>
<name>A0A8X8W9F1_SALSN</name>
<dbReference type="PANTHER" id="PTHR12242:SF22">
    <property type="entry name" value="OS02G0130600 PROTEIN"/>
    <property type="match status" value="1"/>
</dbReference>
<evidence type="ECO:0000313" key="2">
    <source>
        <dbReference type="EMBL" id="KAG6390885.1"/>
    </source>
</evidence>
<sequence>MSFLTFITGSTKSWQPAMTVNTTTAAYWLNWRVLLCSLWVLVSMVFASLLISKHECRRSSLENAENQEKELPGFAFLMLLLMLILNVAVEGGSIFYFYTQGYAEEHLDTEHGKGKEQNQQQIVRQEAGCLAYIFQIIFQMNAGAVMLTDSVFWFILVPFLLIINMHSINAVFLLGETALNSLRFPWFRIGYFFLWTCAYVLFQWILHAMPVSGYGGLIPFLISHLPMHHCGKQESTFPFLKLSFYSKKKDSRNPSREHGPSALSTHSHTRATVVIAYSTVALMQIPCYAIFVLIMKGKHSCLKKWFPESYWYAHL</sequence>
<feature type="transmembrane region" description="Helical" evidence="1">
    <location>
        <begin position="151"/>
        <end position="174"/>
    </location>
</feature>
<keyword evidence="3" id="KW-1185">Reference proteome</keyword>
<accession>A0A8X8W9F1</accession>
<comment type="caution">
    <text evidence="2">The sequence shown here is derived from an EMBL/GenBank/DDBJ whole genome shotgun (WGS) entry which is preliminary data.</text>
</comment>
<feature type="transmembrane region" description="Helical" evidence="1">
    <location>
        <begin position="274"/>
        <end position="294"/>
    </location>
</feature>
<protein>
    <submittedName>
        <fullName evidence="2">Uncharacterized protein</fullName>
    </submittedName>
</protein>
<feature type="transmembrane region" description="Helical" evidence="1">
    <location>
        <begin position="186"/>
        <end position="206"/>
    </location>
</feature>
<dbReference type="GO" id="GO:0016020">
    <property type="term" value="C:membrane"/>
    <property type="evidence" value="ECO:0007669"/>
    <property type="project" value="TreeGrafter"/>
</dbReference>
<evidence type="ECO:0000313" key="3">
    <source>
        <dbReference type="Proteomes" id="UP000298416"/>
    </source>
</evidence>
<reference evidence="2" key="2">
    <citation type="submission" date="2020-08" db="EMBL/GenBank/DDBJ databases">
        <title>Plant Genome Project.</title>
        <authorList>
            <person name="Zhang R.-G."/>
        </authorList>
    </citation>
    <scope>NUCLEOTIDE SEQUENCE</scope>
    <source>
        <strain evidence="2">Huo1</strain>
        <tissue evidence="2">Leaf</tissue>
    </source>
</reference>
<keyword evidence="1" id="KW-1133">Transmembrane helix</keyword>
<organism evidence="2">
    <name type="scientific">Salvia splendens</name>
    <name type="common">Scarlet sage</name>
    <dbReference type="NCBI Taxonomy" id="180675"/>
    <lineage>
        <taxon>Eukaryota</taxon>
        <taxon>Viridiplantae</taxon>
        <taxon>Streptophyta</taxon>
        <taxon>Embryophyta</taxon>
        <taxon>Tracheophyta</taxon>
        <taxon>Spermatophyta</taxon>
        <taxon>Magnoliopsida</taxon>
        <taxon>eudicotyledons</taxon>
        <taxon>Gunneridae</taxon>
        <taxon>Pentapetalae</taxon>
        <taxon>asterids</taxon>
        <taxon>lamiids</taxon>
        <taxon>Lamiales</taxon>
        <taxon>Lamiaceae</taxon>
        <taxon>Nepetoideae</taxon>
        <taxon>Mentheae</taxon>
        <taxon>Salviinae</taxon>
        <taxon>Salvia</taxon>
        <taxon>Salvia subgen. Calosphace</taxon>
        <taxon>core Calosphace</taxon>
    </lineage>
</organism>